<dbReference type="PROSITE" id="PS50011">
    <property type="entry name" value="PROTEIN_KINASE_DOM"/>
    <property type="match status" value="1"/>
</dbReference>
<dbReference type="Pfam" id="PF14326">
    <property type="entry name" value="DUF4384"/>
    <property type="match status" value="1"/>
</dbReference>
<dbReference type="InterPro" id="IPR008271">
    <property type="entry name" value="Ser/Thr_kinase_AS"/>
</dbReference>
<dbReference type="Proteomes" id="UP000019184">
    <property type="component" value="Unassembled WGS sequence"/>
</dbReference>
<keyword evidence="3 7" id="KW-0418">Kinase</keyword>
<name>A0A7U7G8S2_9GAMM</name>
<feature type="transmembrane region" description="Helical" evidence="5">
    <location>
        <begin position="306"/>
        <end position="327"/>
    </location>
</feature>
<dbReference type="InterPro" id="IPR025493">
    <property type="entry name" value="DUF4384"/>
</dbReference>
<dbReference type="CDD" id="cd14014">
    <property type="entry name" value="STKc_PknB_like"/>
    <property type="match status" value="1"/>
</dbReference>
<evidence type="ECO:0000313" key="7">
    <source>
        <dbReference type="EMBL" id="CDH43943.1"/>
    </source>
</evidence>
<keyword evidence="8" id="KW-1185">Reference proteome</keyword>
<reference evidence="7 8" key="1">
    <citation type="journal article" date="2014" name="ISME J.">
        <title>Candidatus Competibacter-lineage genomes retrieved from metagenomes reveal functional metabolic diversity.</title>
        <authorList>
            <person name="McIlroy S.J."/>
            <person name="Albertsen M."/>
            <person name="Andresen E.K."/>
            <person name="Saunders A.M."/>
            <person name="Kristiansen R."/>
            <person name="Stokholm-Bjerregaard M."/>
            <person name="Nielsen K.L."/>
            <person name="Nielsen P.H."/>
        </authorList>
    </citation>
    <scope>NUCLEOTIDE SEQUENCE [LARGE SCALE GENOMIC DNA]</scope>
    <source>
        <strain evidence="7 8">Run_B_J11</strain>
    </source>
</reference>
<dbReference type="InterPro" id="IPR011009">
    <property type="entry name" value="Kinase-like_dom_sf"/>
</dbReference>
<dbReference type="PROSITE" id="PS00108">
    <property type="entry name" value="PROTEIN_KINASE_ST"/>
    <property type="match status" value="1"/>
</dbReference>
<evidence type="ECO:0000256" key="3">
    <source>
        <dbReference type="ARBA" id="ARBA00022777"/>
    </source>
</evidence>
<evidence type="ECO:0000256" key="4">
    <source>
        <dbReference type="ARBA" id="ARBA00022840"/>
    </source>
</evidence>
<dbReference type="EMBL" id="CBTK010000047">
    <property type="protein sequence ID" value="CDH43943.1"/>
    <property type="molecule type" value="Genomic_DNA"/>
</dbReference>
<evidence type="ECO:0000256" key="2">
    <source>
        <dbReference type="ARBA" id="ARBA00022741"/>
    </source>
</evidence>
<dbReference type="OrthoDB" id="9801841at2"/>
<protein>
    <submittedName>
        <fullName evidence="7">Calcium/calmodulin-dependent protein kinase</fullName>
        <ecNumber evidence="7">2.7.11.17</ecNumber>
    </submittedName>
</protein>
<comment type="caution">
    <text evidence="7">The sequence shown here is derived from an EMBL/GenBank/DDBJ whole genome shotgun (WGS) entry which is preliminary data.</text>
</comment>
<dbReference type="InterPro" id="IPR000719">
    <property type="entry name" value="Prot_kinase_dom"/>
</dbReference>
<proteinExistence type="predicted"/>
<sequence>MSYPDKVKPDAQANIDISDLKISDATPVIPGYKVEKLINGGAMGQVYLATQEALERPVAIKVITPALSIDATFRLRFLKEGKIVAQLRHPHIVTIHDIGECLNQYYMIMEYIEGGTLKDRIKKGLSPEQAVNIMRQLASALGYAHRQGFIHRDVKPANILFRDDHNAVLSDFGIAKSCEDSVQLTATGLAIGTVLYMSPEQAQGRTLDGRSDLYSLGLLFYEMLVGFRPDRTLEGFIERLPAGFGRYQGILDRLLARNPNERFNTAEQLINALDKISDKEDDKTIVLPSTVDSSQQAKRLRLFNPYSIGIALLLVTAFLVGSGYFFWDRPLNSALSVQVSYSYRPTDQLNFRSLTNDGVLHSGDRYQIRFIPEQDGYAYIFQIDSSGKIYRLFPVEGSDTSQTANVNPVRAGMTYFVPAEDEAFQLDDQVGQEQIHFLAFRNRNVALEGQYTALVEARRVQNHSRIADLQGQLTHSLQKVQLGAMPVINFKHNERGSHDL</sequence>
<keyword evidence="4" id="KW-0067">ATP-binding</keyword>
<dbReference type="Pfam" id="PF00069">
    <property type="entry name" value="Pkinase"/>
    <property type="match status" value="1"/>
</dbReference>
<keyword evidence="1 7" id="KW-0808">Transferase</keyword>
<dbReference type="SUPFAM" id="SSF56112">
    <property type="entry name" value="Protein kinase-like (PK-like)"/>
    <property type="match status" value="1"/>
</dbReference>
<dbReference type="Gene3D" id="3.30.200.20">
    <property type="entry name" value="Phosphorylase Kinase, domain 1"/>
    <property type="match status" value="1"/>
</dbReference>
<dbReference type="SMART" id="SM00220">
    <property type="entry name" value="S_TKc"/>
    <property type="match status" value="1"/>
</dbReference>
<accession>A0A7U7G8S2</accession>
<dbReference type="EC" id="2.7.11.17" evidence="7"/>
<keyword evidence="5" id="KW-1133">Transmembrane helix</keyword>
<evidence type="ECO:0000313" key="8">
    <source>
        <dbReference type="Proteomes" id="UP000019184"/>
    </source>
</evidence>
<dbReference type="AlphaFoldDB" id="A0A7U7G8S2"/>
<dbReference type="Gene3D" id="1.10.510.10">
    <property type="entry name" value="Transferase(Phosphotransferase) domain 1"/>
    <property type="match status" value="1"/>
</dbReference>
<gene>
    <name evidence="7" type="ORF">BN874_1400002</name>
</gene>
<keyword evidence="5" id="KW-0472">Membrane</keyword>
<feature type="domain" description="Protein kinase" evidence="6">
    <location>
        <begin position="32"/>
        <end position="274"/>
    </location>
</feature>
<evidence type="ECO:0000256" key="5">
    <source>
        <dbReference type="SAM" id="Phobius"/>
    </source>
</evidence>
<evidence type="ECO:0000256" key="1">
    <source>
        <dbReference type="ARBA" id="ARBA00022679"/>
    </source>
</evidence>
<organism evidence="7 8">
    <name type="scientific">Candidatus Contendobacter odensis Run_B_J11</name>
    <dbReference type="NCBI Taxonomy" id="1400861"/>
    <lineage>
        <taxon>Bacteria</taxon>
        <taxon>Pseudomonadati</taxon>
        <taxon>Pseudomonadota</taxon>
        <taxon>Gammaproteobacteria</taxon>
        <taxon>Candidatus Competibacteraceae</taxon>
        <taxon>Candidatus Contendibacter</taxon>
    </lineage>
</organism>
<dbReference type="PANTHER" id="PTHR43289:SF6">
    <property type="entry name" value="SERINE_THREONINE-PROTEIN KINASE NEKL-3"/>
    <property type="match status" value="1"/>
</dbReference>
<keyword evidence="2" id="KW-0547">Nucleotide-binding</keyword>
<evidence type="ECO:0000259" key="6">
    <source>
        <dbReference type="PROSITE" id="PS50011"/>
    </source>
</evidence>
<keyword evidence="5" id="KW-0812">Transmembrane</keyword>
<dbReference type="GO" id="GO:0004683">
    <property type="term" value="F:calcium/calmodulin-dependent protein kinase activity"/>
    <property type="evidence" value="ECO:0007669"/>
    <property type="project" value="UniProtKB-EC"/>
</dbReference>
<dbReference type="PANTHER" id="PTHR43289">
    <property type="entry name" value="MITOGEN-ACTIVATED PROTEIN KINASE KINASE KINASE 20-RELATED"/>
    <property type="match status" value="1"/>
</dbReference>
<dbReference type="GO" id="GO:0005524">
    <property type="term" value="F:ATP binding"/>
    <property type="evidence" value="ECO:0007669"/>
    <property type="project" value="UniProtKB-KW"/>
</dbReference>